<dbReference type="Gene3D" id="3.40.630.10">
    <property type="entry name" value="Zn peptidases"/>
    <property type="match status" value="1"/>
</dbReference>
<dbReference type="GO" id="GO:0006508">
    <property type="term" value="P:proteolysis"/>
    <property type="evidence" value="ECO:0007669"/>
    <property type="project" value="UniProtKB-KW"/>
</dbReference>
<evidence type="ECO:0000256" key="5">
    <source>
        <dbReference type="ARBA" id="ARBA00022833"/>
    </source>
</evidence>
<evidence type="ECO:0000256" key="9">
    <source>
        <dbReference type="SAM" id="SignalP"/>
    </source>
</evidence>
<keyword evidence="3" id="KW-0645">Protease</keyword>
<keyword evidence="12" id="KW-1185">Reference proteome</keyword>
<evidence type="ECO:0000259" key="10">
    <source>
        <dbReference type="PROSITE" id="PS52035"/>
    </source>
</evidence>
<evidence type="ECO:0000256" key="8">
    <source>
        <dbReference type="SAM" id="MobiDB-lite"/>
    </source>
</evidence>
<evidence type="ECO:0000256" key="1">
    <source>
        <dbReference type="ARBA" id="ARBA00001947"/>
    </source>
</evidence>
<dbReference type="KEGG" id="sgrg:L0C25_02030"/>
<dbReference type="SMART" id="SM00631">
    <property type="entry name" value="Zn_pept"/>
    <property type="match status" value="1"/>
</dbReference>
<keyword evidence="6" id="KW-0482">Metalloprotease</keyword>
<dbReference type="GO" id="GO:0008270">
    <property type="term" value="F:zinc ion binding"/>
    <property type="evidence" value="ECO:0007669"/>
    <property type="project" value="InterPro"/>
</dbReference>
<evidence type="ECO:0000256" key="3">
    <source>
        <dbReference type="ARBA" id="ARBA00022670"/>
    </source>
</evidence>
<dbReference type="GO" id="GO:0004181">
    <property type="term" value="F:metallocarboxypeptidase activity"/>
    <property type="evidence" value="ECO:0007669"/>
    <property type="project" value="InterPro"/>
</dbReference>
<feature type="signal peptide" evidence="9">
    <location>
        <begin position="1"/>
        <end position="31"/>
    </location>
</feature>
<keyword evidence="5" id="KW-0862">Zinc</keyword>
<evidence type="ECO:0000313" key="11">
    <source>
        <dbReference type="EMBL" id="UYM05877.1"/>
    </source>
</evidence>
<dbReference type="Gene3D" id="2.60.120.380">
    <property type="match status" value="1"/>
</dbReference>
<protein>
    <recommendedName>
        <fullName evidence="10">Peptidase M14 domain-containing protein</fullName>
    </recommendedName>
</protein>
<evidence type="ECO:0000256" key="7">
    <source>
        <dbReference type="PROSITE-ProRule" id="PRU01379"/>
    </source>
</evidence>
<dbReference type="Pfam" id="PF00246">
    <property type="entry name" value="Peptidase_M14"/>
    <property type="match status" value="1"/>
</dbReference>
<accession>A0AA46YKV3</accession>
<dbReference type="InterPro" id="IPR000834">
    <property type="entry name" value="Peptidase_M14"/>
</dbReference>
<evidence type="ECO:0000256" key="4">
    <source>
        <dbReference type="ARBA" id="ARBA00022801"/>
    </source>
</evidence>
<reference evidence="11" key="1">
    <citation type="submission" date="2022-01" db="EMBL/GenBank/DDBJ databases">
        <title>Nocardioidaceae gen. sp. A5X3R13.</title>
        <authorList>
            <person name="Lopez Marin M.A."/>
            <person name="Uhlik O."/>
        </authorList>
    </citation>
    <scope>NUCLEOTIDE SEQUENCE</scope>
    <source>
        <strain evidence="11">A5X3R13</strain>
    </source>
</reference>
<comment type="similarity">
    <text evidence="2 7">Belongs to the peptidase M14 family.</text>
</comment>
<dbReference type="PANTHER" id="PTHR11705">
    <property type="entry name" value="PROTEASE FAMILY M14 CARBOXYPEPTIDASE A,B"/>
    <property type="match status" value="1"/>
</dbReference>
<gene>
    <name evidence="11" type="ORF">L0C25_02030</name>
</gene>
<evidence type="ECO:0000256" key="6">
    <source>
        <dbReference type="ARBA" id="ARBA00023049"/>
    </source>
</evidence>
<dbReference type="PANTHER" id="PTHR11705:SF143">
    <property type="entry name" value="SLL0236 PROTEIN"/>
    <property type="match status" value="1"/>
</dbReference>
<evidence type="ECO:0000256" key="2">
    <source>
        <dbReference type="ARBA" id="ARBA00005988"/>
    </source>
</evidence>
<dbReference type="Proteomes" id="UP001164390">
    <property type="component" value="Chromosome"/>
</dbReference>
<keyword evidence="9" id="KW-0732">Signal</keyword>
<dbReference type="AlphaFoldDB" id="A0AA46YKV3"/>
<feature type="region of interest" description="Disordered" evidence="8">
    <location>
        <begin position="547"/>
        <end position="570"/>
    </location>
</feature>
<dbReference type="PROSITE" id="PS52035">
    <property type="entry name" value="PEPTIDASE_M14"/>
    <property type="match status" value="1"/>
</dbReference>
<dbReference type="SUPFAM" id="SSF53187">
    <property type="entry name" value="Zn-dependent exopeptidases"/>
    <property type="match status" value="1"/>
</dbReference>
<feature type="domain" description="Peptidase M14" evidence="10">
    <location>
        <begin position="144"/>
        <end position="460"/>
    </location>
</feature>
<feature type="chain" id="PRO_5041241942" description="Peptidase M14 domain-containing protein" evidence="9">
    <location>
        <begin position="32"/>
        <end position="716"/>
    </location>
</feature>
<proteinExistence type="inferred from homology"/>
<dbReference type="RefSeq" id="WP_271634715.1">
    <property type="nucleotide sequence ID" value="NZ_CP094970.1"/>
</dbReference>
<dbReference type="GO" id="GO:0005615">
    <property type="term" value="C:extracellular space"/>
    <property type="evidence" value="ECO:0007669"/>
    <property type="project" value="TreeGrafter"/>
</dbReference>
<dbReference type="EMBL" id="CP094970">
    <property type="protein sequence ID" value="UYM05877.1"/>
    <property type="molecule type" value="Genomic_DNA"/>
</dbReference>
<evidence type="ECO:0000313" key="12">
    <source>
        <dbReference type="Proteomes" id="UP001164390"/>
    </source>
</evidence>
<sequence>MKPSLVRRARGRTISAASVIALLTAALGASALVSADADDPDDTDARVTRYAKSDKTSYVMVHAATRAQRDKVASLPLDVTEYANRKGIGVILHGKRDARVLRDAGFDWHVKVADLEKQARASARADKRYAARVDESQLPSGRTSYRKLRDYNRDLRELQKAYPNLTKPLRLRHTSVEDRVVRGIEITTKADNVKDGKPVFLLMGAHHAREWPSSEHAIEYAYDLLQNYSDPDGDERARSIVRGTRTIIIPIVNVDGFQISRNADPLGDFSTFDYEMKRKNCSVSETTPGEYATGPCDDNLAGRLRGVDLNRNYPGFWGGRGASAEWSSDTFRGDDPGSEPETANIRKLMSQRQVTTMISNHTFGNLVLRPPSLLDTGWAPDEPQYKALGAEFASHNEYTNQASFQLYDTSGSVEDWSYWNTGGYGFTFEIGTEGFHPPFRDGVVAEYLGLEPAEGAGLGGNREAYYQASLATLDESMHSTLTGTAPKNRVLKIRKQFVSATSPVIRRDGSTGAPRYYEDTLVSKYRSKGGTFDWSVNPSTRPLIAGRWGRDPEGPPQEETALTNPDGIPEVGGSEETTFTIQGPEDGVDNAVATVEVGWPGPVDVDWDVTVLGPDGEEVGSAATLDNPEKANLIDPVPGEYTVVVNNYGGGDAASDWNGKVTFRGPDPADYTGFKEAWTLTCTNANSGKVVATRDVVVDRGETAALGNACKADKRR</sequence>
<organism evidence="11 12">
    <name type="scientific">Solicola gregarius</name>
    <dbReference type="NCBI Taxonomy" id="2908642"/>
    <lineage>
        <taxon>Bacteria</taxon>
        <taxon>Bacillati</taxon>
        <taxon>Actinomycetota</taxon>
        <taxon>Actinomycetes</taxon>
        <taxon>Propionibacteriales</taxon>
        <taxon>Nocardioidaceae</taxon>
        <taxon>Solicola</taxon>
    </lineage>
</organism>
<comment type="cofactor">
    <cofactor evidence="1">
        <name>Zn(2+)</name>
        <dbReference type="ChEBI" id="CHEBI:29105"/>
    </cofactor>
</comment>
<feature type="active site" description="Proton donor/acceptor" evidence="7">
    <location>
        <position position="429"/>
    </location>
</feature>
<keyword evidence="4" id="KW-0378">Hydrolase</keyword>
<name>A0AA46YKV3_9ACTN</name>